<keyword evidence="3" id="KW-1185">Reference proteome</keyword>
<feature type="compositionally biased region" description="Basic and acidic residues" evidence="1">
    <location>
        <begin position="9"/>
        <end position="25"/>
    </location>
</feature>
<reference evidence="2" key="1">
    <citation type="submission" date="2020-09" db="EMBL/GenBank/DDBJ databases">
        <title>A novel bacterium of genus Paenibacillus, isolated from South China Sea.</title>
        <authorList>
            <person name="Huang H."/>
            <person name="Mo K."/>
            <person name="Hu Y."/>
        </authorList>
    </citation>
    <scope>NUCLEOTIDE SEQUENCE</scope>
    <source>
        <strain evidence="2">IB182363</strain>
    </source>
</reference>
<name>A0A927GZE0_9BACL</name>
<dbReference type="RefSeq" id="WP_190927560.1">
    <property type="nucleotide sequence ID" value="NZ_JACXJA010000013.1"/>
</dbReference>
<dbReference type="InterPro" id="IPR012334">
    <property type="entry name" value="Pectin_lyas_fold"/>
</dbReference>
<feature type="region of interest" description="Disordered" evidence="1">
    <location>
        <begin position="1"/>
        <end position="31"/>
    </location>
</feature>
<accession>A0A927GZE0</accession>
<dbReference type="SUPFAM" id="SSF51126">
    <property type="entry name" value="Pectin lyase-like"/>
    <property type="match status" value="2"/>
</dbReference>
<dbReference type="Gene3D" id="2.160.20.10">
    <property type="entry name" value="Single-stranded right-handed beta-helix, Pectin lyase-like"/>
    <property type="match status" value="1"/>
</dbReference>
<evidence type="ECO:0008006" key="4">
    <source>
        <dbReference type="Google" id="ProtNLM"/>
    </source>
</evidence>
<comment type="caution">
    <text evidence="2">The sequence shown here is derived from an EMBL/GenBank/DDBJ whole genome shotgun (WGS) entry which is preliminary data.</text>
</comment>
<gene>
    <name evidence="2" type="ORF">IDH45_11200</name>
</gene>
<evidence type="ECO:0000256" key="1">
    <source>
        <dbReference type="SAM" id="MobiDB-lite"/>
    </source>
</evidence>
<dbReference type="InterPro" id="IPR011050">
    <property type="entry name" value="Pectin_lyase_fold/virulence"/>
</dbReference>
<protein>
    <recommendedName>
        <fullName evidence="4">Right handed beta helix domain-containing protein</fullName>
    </recommendedName>
</protein>
<organism evidence="2 3">
    <name type="scientific">Paenibacillus oceani</name>
    <dbReference type="NCBI Taxonomy" id="2772510"/>
    <lineage>
        <taxon>Bacteria</taxon>
        <taxon>Bacillati</taxon>
        <taxon>Bacillota</taxon>
        <taxon>Bacilli</taxon>
        <taxon>Bacillales</taxon>
        <taxon>Paenibacillaceae</taxon>
        <taxon>Paenibacillus</taxon>
    </lineage>
</organism>
<proteinExistence type="predicted"/>
<dbReference type="EMBL" id="JACXJA010000013">
    <property type="protein sequence ID" value="MBD2862550.1"/>
    <property type="molecule type" value="Genomic_DNA"/>
</dbReference>
<evidence type="ECO:0000313" key="2">
    <source>
        <dbReference type="EMBL" id="MBD2862550.1"/>
    </source>
</evidence>
<sequence>MQEQTDQIQDQKEHASVKAPERRGEPSNGLSRRKLLAVAGMSGAAVVAQELLANRVGYSQQSTGSGTHDKLYARKTTIAEIGSGMFPVGTILKVSDRGDTIFDVVAGGVPNGLEIVDAGSGKTAVARLSRAVSPKAVGASGGVTADASVYINRLLNLGFDVDCSDDDYRIDNDVIIPSHRTIRGSRSKTFIANGRLCLGIKNSTGEWVASIAPLVYFKQEHYTANGYSRNEITSGVLKKASHIPVQDTSLFSAGDYVYLSNGYADMWRVLSNTSISGIDYLRPHIDLWKAEIHRIRGISGNTLIIDGVLGFDCPLVPKTYGLIPNENSSAASVGFTTPNVEKLVGAKNIRIESLHIVSGNHTPAIFGIGCENVTVSDVTIDAETNTSEEQISFHTSINCKVIGCTARSLGFSVSIRRASTGCLVTDSVFSTGGGADSAVNIWEGAYGNIASNLNIFSFGEPSKLTRGVYFNSSHDNTADNITGHDLLTTINLAFLGSGSKISNIKSVNCDMSFSSYRAFEFNVDGVNHTGFHTLAGNNLAKGFMVENYDCNTFSISNAHQTDLEFTGFVGAFRNVLCLNSHLHNIIAPKCVLYDPIEASRTYRPELVRMDVTDSLFYSGDIRSETFNLSDTRASKYKNTKFLNGFSIKFSHYTEFKDCEFGGTHGAMLDLATFTIFEGCRFRCTGSAVHFGTNPSINRCNIKFRNCMVEAPAYFTNYSDNEPNLVGGNVSPFARGGEEVDILTNYPIIKTYKNTNVFGNQAGWLLV</sequence>
<dbReference type="Proteomes" id="UP000639396">
    <property type="component" value="Unassembled WGS sequence"/>
</dbReference>
<dbReference type="AlphaFoldDB" id="A0A927GZE0"/>
<evidence type="ECO:0000313" key="3">
    <source>
        <dbReference type="Proteomes" id="UP000639396"/>
    </source>
</evidence>